<organism evidence="1 2">
    <name type="scientific">Paxillus rubicundulus Ve08.2h10</name>
    <dbReference type="NCBI Taxonomy" id="930991"/>
    <lineage>
        <taxon>Eukaryota</taxon>
        <taxon>Fungi</taxon>
        <taxon>Dikarya</taxon>
        <taxon>Basidiomycota</taxon>
        <taxon>Agaricomycotina</taxon>
        <taxon>Agaricomycetes</taxon>
        <taxon>Agaricomycetidae</taxon>
        <taxon>Boletales</taxon>
        <taxon>Paxilineae</taxon>
        <taxon>Paxillaceae</taxon>
        <taxon>Paxillus</taxon>
    </lineage>
</organism>
<keyword evidence="2" id="KW-1185">Reference proteome</keyword>
<dbReference type="Proteomes" id="UP000054538">
    <property type="component" value="Unassembled WGS sequence"/>
</dbReference>
<protein>
    <submittedName>
        <fullName evidence="1">Uncharacterized protein</fullName>
    </submittedName>
</protein>
<sequence>MRAHRDSRASGLGNDYLNGYCAQPVDHVLHPTVVPTSYYDVRVLARIAMPSLQDDMAPKSPVG</sequence>
<dbReference type="HOGENOM" id="CLU_2886483_0_0_1"/>
<name>A0A0D0DKQ9_9AGAM</name>
<evidence type="ECO:0000313" key="2">
    <source>
        <dbReference type="Proteomes" id="UP000054538"/>
    </source>
</evidence>
<proteinExistence type="predicted"/>
<reference evidence="2" key="2">
    <citation type="submission" date="2015-01" db="EMBL/GenBank/DDBJ databases">
        <title>Evolutionary Origins and Diversification of the Mycorrhizal Mutualists.</title>
        <authorList>
            <consortium name="DOE Joint Genome Institute"/>
            <consortium name="Mycorrhizal Genomics Consortium"/>
            <person name="Kohler A."/>
            <person name="Kuo A."/>
            <person name="Nagy L.G."/>
            <person name="Floudas D."/>
            <person name="Copeland A."/>
            <person name="Barry K.W."/>
            <person name="Cichocki N."/>
            <person name="Veneault-Fourrey C."/>
            <person name="LaButti K."/>
            <person name="Lindquist E.A."/>
            <person name="Lipzen A."/>
            <person name="Lundell T."/>
            <person name="Morin E."/>
            <person name="Murat C."/>
            <person name="Riley R."/>
            <person name="Ohm R."/>
            <person name="Sun H."/>
            <person name="Tunlid A."/>
            <person name="Henrissat B."/>
            <person name="Grigoriev I.V."/>
            <person name="Hibbett D.S."/>
            <person name="Martin F."/>
        </authorList>
    </citation>
    <scope>NUCLEOTIDE SEQUENCE [LARGE SCALE GENOMIC DNA]</scope>
    <source>
        <strain evidence="2">Ve08.2h10</strain>
    </source>
</reference>
<gene>
    <name evidence="1" type="ORF">PAXRUDRAFT_823134</name>
</gene>
<reference evidence="1 2" key="1">
    <citation type="submission" date="2014-04" db="EMBL/GenBank/DDBJ databases">
        <authorList>
            <consortium name="DOE Joint Genome Institute"/>
            <person name="Kuo A."/>
            <person name="Kohler A."/>
            <person name="Jargeat P."/>
            <person name="Nagy L.G."/>
            <person name="Floudas D."/>
            <person name="Copeland A."/>
            <person name="Barry K.W."/>
            <person name="Cichocki N."/>
            <person name="Veneault-Fourrey C."/>
            <person name="LaButti K."/>
            <person name="Lindquist E.A."/>
            <person name="Lipzen A."/>
            <person name="Lundell T."/>
            <person name="Morin E."/>
            <person name="Murat C."/>
            <person name="Sun H."/>
            <person name="Tunlid A."/>
            <person name="Henrissat B."/>
            <person name="Grigoriev I.V."/>
            <person name="Hibbett D.S."/>
            <person name="Martin F."/>
            <person name="Nordberg H.P."/>
            <person name="Cantor M.N."/>
            <person name="Hua S.X."/>
        </authorList>
    </citation>
    <scope>NUCLEOTIDE SEQUENCE [LARGE SCALE GENOMIC DNA]</scope>
    <source>
        <strain evidence="1 2">Ve08.2h10</strain>
    </source>
</reference>
<evidence type="ECO:0000313" key="1">
    <source>
        <dbReference type="EMBL" id="KIK99097.1"/>
    </source>
</evidence>
<dbReference type="InParanoid" id="A0A0D0DKQ9"/>
<accession>A0A0D0DKQ9</accession>
<dbReference type="AlphaFoldDB" id="A0A0D0DKQ9"/>
<dbReference type="EMBL" id="KN824870">
    <property type="protein sequence ID" value="KIK99097.1"/>
    <property type="molecule type" value="Genomic_DNA"/>
</dbReference>